<evidence type="ECO:0000313" key="1">
    <source>
        <dbReference type="EMBL" id="EXX71204.1"/>
    </source>
</evidence>
<gene>
    <name evidence="1" type="ORF">RirG_080510</name>
</gene>
<accession>A0A015KUB7</accession>
<organism evidence="1 2">
    <name type="scientific">Rhizophagus irregularis (strain DAOM 197198w)</name>
    <name type="common">Glomus intraradices</name>
    <dbReference type="NCBI Taxonomy" id="1432141"/>
    <lineage>
        <taxon>Eukaryota</taxon>
        <taxon>Fungi</taxon>
        <taxon>Fungi incertae sedis</taxon>
        <taxon>Mucoromycota</taxon>
        <taxon>Glomeromycotina</taxon>
        <taxon>Glomeromycetes</taxon>
        <taxon>Glomerales</taxon>
        <taxon>Glomeraceae</taxon>
        <taxon>Rhizophagus</taxon>
    </lineage>
</organism>
<proteinExistence type="predicted"/>
<keyword evidence="2" id="KW-1185">Reference proteome</keyword>
<dbReference type="AlphaFoldDB" id="A0A015KUB7"/>
<name>A0A015KUB7_RHIIW</name>
<dbReference type="Proteomes" id="UP000022910">
    <property type="component" value="Unassembled WGS sequence"/>
</dbReference>
<protein>
    <submittedName>
        <fullName evidence="1">Uncharacterized protein</fullName>
    </submittedName>
</protein>
<dbReference type="HOGENOM" id="CLU_041323_3_0_1"/>
<sequence length="114" mass="13095">MVKNMAALLSSKKLLAQYVAYLYNAVLLLRLEFCLQTTLFSESTIQSIVKLIFSVLRRKAGLAATTSLALLFLKLPFSIQNAFYQFLFSHITSWQKIFTYPEFKSFAIYAISYL</sequence>
<dbReference type="EMBL" id="JEMT01016197">
    <property type="protein sequence ID" value="EXX71204.1"/>
    <property type="molecule type" value="Genomic_DNA"/>
</dbReference>
<reference evidence="1 2" key="1">
    <citation type="submission" date="2014-02" db="EMBL/GenBank/DDBJ databases">
        <title>Single nucleus genome sequencing reveals high similarity among nuclei of an endomycorrhizal fungus.</title>
        <authorList>
            <person name="Lin K."/>
            <person name="Geurts R."/>
            <person name="Zhang Z."/>
            <person name="Limpens E."/>
            <person name="Saunders D.G."/>
            <person name="Mu D."/>
            <person name="Pang E."/>
            <person name="Cao H."/>
            <person name="Cha H."/>
            <person name="Lin T."/>
            <person name="Zhou Q."/>
            <person name="Shang Y."/>
            <person name="Li Y."/>
            <person name="Ivanov S."/>
            <person name="Sharma T."/>
            <person name="Velzen R.V."/>
            <person name="Ruijter N.D."/>
            <person name="Aanen D.K."/>
            <person name="Win J."/>
            <person name="Kamoun S."/>
            <person name="Bisseling T."/>
            <person name="Huang S."/>
        </authorList>
    </citation>
    <scope>NUCLEOTIDE SEQUENCE [LARGE SCALE GENOMIC DNA]</scope>
    <source>
        <strain evidence="2">DAOM197198w</strain>
    </source>
</reference>
<evidence type="ECO:0000313" key="2">
    <source>
        <dbReference type="Proteomes" id="UP000022910"/>
    </source>
</evidence>
<comment type="caution">
    <text evidence="1">The sequence shown here is derived from an EMBL/GenBank/DDBJ whole genome shotgun (WGS) entry which is preliminary data.</text>
</comment>